<sequence length="87" mass="9883">MSPPCGVKSTSRGLIEHGRTRCWKPAPVYWFRETLQRVHHHWKEELCPGYICRHCYNFPLLQVEAQEAEAGHSKVISGSPPLCALLG</sequence>
<dbReference type="Proteomes" id="UP001046870">
    <property type="component" value="Chromosome 16"/>
</dbReference>
<name>A0A9D3T5V9_MEGAT</name>
<keyword evidence="2" id="KW-1185">Reference proteome</keyword>
<dbReference type="EMBL" id="JAFDVH010000016">
    <property type="protein sequence ID" value="KAG7463019.1"/>
    <property type="molecule type" value="Genomic_DNA"/>
</dbReference>
<reference evidence="1" key="1">
    <citation type="submission" date="2021-01" db="EMBL/GenBank/DDBJ databases">
        <authorList>
            <person name="Zahm M."/>
            <person name="Roques C."/>
            <person name="Cabau C."/>
            <person name="Klopp C."/>
            <person name="Donnadieu C."/>
            <person name="Jouanno E."/>
            <person name="Lampietro C."/>
            <person name="Louis A."/>
            <person name="Herpin A."/>
            <person name="Echchiki A."/>
            <person name="Berthelot C."/>
            <person name="Parey E."/>
            <person name="Roest-Crollius H."/>
            <person name="Braasch I."/>
            <person name="Postlethwait J."/>
            <person name="Bobe J."/>
            <person name="Montfort J."/>
            <person name="Bouchez O."/>
            <person name="Begum T."/>
            <person name="Mejri S."/>
            <person name="Adams A."/>
            <person name="Chen W.-J."/>
            <person name="Guiguen Y."/>
        </authorList>
    </citation>
    <scope>NUCLEOTIDE SEQUENCE</scope>
    <source>
        <strain evidence="1">YG-15Mar2019-1</strain>
        <tissue evidence="1">Brain</tissue>
    </source>
</reference>
<comment type="caution">
    <text evidence="1">The sequence shown here is derived from an EMBL/GenBank/DDBJ whole genome shotgun (WGS) entry which is preliminary data.</text>
</comment>
<gene>
    <name evidence="1" type="ORF">MATL_G00190970</name>
</gene>
<accession>A0A9D3T5V9</accession>
<evidence type="ECO:0000313" key="2">
    <source>
        <dbReference type="Proteomes" id="UP001046870"/>
    </source>
</evidence>
<protein>
    <submittedName>
        <fullName evidence="1">Uncharacterized protein</fullName>
    </submittedName>
</protein>
<dbReference type="AlphaFoldDB" id="A0A9D3T5V9"/>
<proteinExistence type="predicted"/>
<evidence type="ECO:0000313" key="1">
    <source>
        <dbReference type="EMBL" id="KAG7463019.1"/>
    </source>
</evidence>
<organism evidence="1 2">
    <name type="scientific">Megalops atlanticus</name>
    <name type="common">Tarpon</name>
    <name type="synonym">Clupea gigantea</name>
    <dbReference type="NCBI Taxonomy" id="7932"/>
    <lineage>
        <taxon>Eukaryota</taxon>
        <taxon>Metazoa</taxon>
        <taxon>Chordata</taxon>
        <taxon>Craniata</taxon>
        <taxon>Vertebrata</taxon>
        <taxon>Euteleostomi</taxon>
        <taxon>Actinopterygii</taxon>
        <taxon>Neopterygii</taxon>
        <taxon>Teleostei</taxon>
        <taxon>Elopiformes</taxon>
        <taxon>Megalopidae</taxon>
        <taxon>Megalops</taxon>
    </lineage>
</organism>